<keyword evidence="4 6" id="KW-0472">Membrane</keyword>
<organism evidence="7 8">
    <name type="scientific">Rhizopus azygosporus</name>
    <name type="common">Rhizopus microsporus var. azygosporus</name>
    <dbReference type="NCBI Taxonomy" id="86630"/>
    <lineage>
        <taxon>Eukaryota</taxon>
        <taxon>Fungi</taxon>
        <taxon>Fungi incertae sedis</taxon>
        <taxon>Mucoromycota</taxon>
        <taxon>Mucoromycotina</taxon>
        <taxon>Mucoromycetes</taxon>
        <taxon>Mucorales</taxon>
        <taxon>Mucorineae</taxon>
        <taxon>Rhizopodaceae</taxon>
        <taxon>Rhizopus</taxon>
    </lineage>
</organism>
<dbReference type="AlphaFoldDB" id="A0A367KDM3"/>
<sequence length="620" mass="68691">MSFPDHRASASMIHKENDFVEVRGTDIRPSSYPEITGYTNRQEPETRLHQQQSIDANLYIQYGSSNERKEFPSEQSSISDGVGSSHTVINESTQAVYQLKHTGAKYDSTERKPKSQKLQDNPSIELKTYPVAWLVLCLVVLFRTAVAIFGSTFSPIPLVIAGYLNISLSGVNWLYNIMGITYIIVSCFTSWMYERIGVKRSLFLAGVLLSVGCWIRWIAVKINPPSFAIMMLGQTIASISAPMSLNIMTVFSSLWFTENMRATASVFIGEFMKIKYVIQSLIIISASNYGGIIAMFLMPAIATGTDKIEFTVILVACICTVATIPFLFIPARPPTPASLPPVKDDCSEKENRDSLLKMILGLIKNVHFLVILIIHGINIGLSIAWSGLMNQAISPYGYTNGEIGNIAAIAVVGGSFGCFIAGPILDKTKQHIVLLKIITPLIFTTYLAFIFIIKTDSFAAILYVNFLNQFLLSFIVPICVELGVETTYPITESISTSLLWQLGQLTGFILVVIMDQLRDPNGNPKNNMYKALIFQAGLAGVMVLFAMVFNGPMLRMRALQKEKDIKKSQETTTKTIETASSDFDRRRCLNEQVPQYDNGSSETIETVTAGRSDSEHVNIV</sequence>
<feature type="transmembrane region" description="Helical" evidence="6">
    <location>
        <begin position="496"/>
        <end position="513"/>
    </location>
</feature>
<dbReference type="OrthoDB" id="422206at2759"/>
<feature type="transmembrane region" description="Helical" evidence="6">
    <location>
        <begin position="310"/>
        <end position="329"/>
    </location>
</feature>
<reference evidence="7 8" key="1">
    <citation type="journal article" date="2018" name="G3 (Bethesda)">
        <title>Phylogenetic and Phylogenomic Definition of Rhizopus Species.</title>
        <authorList>
            <person name="Gryganskyi A.P."/>
            <person name="Golan J."/>
            <person name="Dolatabadi S."/>
            <person name="Mondo S."/>
            <person name="Robb S."/>
            <person name="Idnurm A."/>
            <person name="Muszewska A."/>
            <person name="Steczkiewicz K."/>
            <person name="Masonjones S."/>
            <person name="Liao H.L."/>
            <person name="Gajdeczka M.T."/>
            <person name="Anike F."/>
            <person name="Vuek A."/>
            <person name="Anishchenko I.M."/>
            <person name="Voigt K."/>
            <person name="de Hoog G.S."/>
            <person name="Smith M.E."/>
            <person name="Heitman J."/>
            <person name="Vilgalys R."/>
            <person name="Stajich J.E."/>
        </authorList>
    </citation>
    <scope>NUCLEOTIDE SEQUENCE [LARGE SCALE GENOMIC DNA]</scope>
    <source>
        <strain evidence="7 8">CBS 357.93</strain>
    </source>
</reference>
<feature type="transmembrane region" description="Helical" evidence="6">
    <location>
        <begin position="276"/>
        <end position="298"/>
    </location>
</feature>
<feature type="transmembrane region" description="Helical" evidence="6">
    <location>
        <begin position="366"/>
        <end position="386"/>
    </location>
</feature>
<evidence type="ECO:0000256" key="1">
    <source>
        <dbReference type="ARBA" id="ARBA00004141"/>
    </source>
</evidence>
<feature type="transmembrane region" description="Helical" evidence="6">
    <location>
        <begin position="131"/>
        <end position="153"/>
    </location>
</feature>
<evidence type="ECO:0000256" key="3">
    <source>
        <dbReference type="ARBA" id="ARBA00022989"/>
    </source>
</evidence>
<feature type="transmembrane region" description="Helical" evidence="6">
    <location>
        <begin position="432"/>
        <end position="453"/>
    </location>
</feature>
<evidence type="ECO:0008006" key="9">
    <source>
        <dbReference type="Google" id="ProtNLM"/>
    </source>
</evidence>
<dbReference type="SUPFAM" id="SSF103473">
    <property type="entry name" value="MFS general substrate transporter"/>
    <property type="match status" value="1"/>
</dbReference>
<feature type="transmembrane region" description="Helical" evidence="6">
    <location>
        <begin position="231"/>
        <end position="256"/>
    </location>
</feature>
<accession>A0A367KDM3</accession>
<comment type="caution">
    <text evidence="7">The sequence shown here is derived from an EMBL/GenBank/DDBJ whole genome shotgun (WGS) entry which is preliminary data.</text>
</comment>
<proteinExistence type="predicted"/>
<dbReference type="PANTHER" id="PTHR10924">
    <property type="entry name" value="MAJOR FACILITATOR SUPERFAMILY PROTEIN-RELATED"/>
    <property type="match status" value="1"/>
</dbReference>
<dbReference type="PANTHER" id="PTHR10924:SF6">
    <property type="entry name" value="SOLUTE CARRIER FAMILY 49 MEMBER A3"/>
    <property type="match status" value="1"/>
</dbReference>
<dbReference type="Proteomes" id="UP000252139">
    <property type="component" value="Unassembled WGS sequence"/>
</dbReference>
<keyword evidence="8" id="KW-1185">Reference proteome</keyword>
<evidence type="ECO:0000256" key="4">
    <source>
        <dbReference type="ARBA" id="ARBA00023136"/>
    </source>
</evidence>
<feature type="transmembrane region" description="Helical" evidence="6">
    <location>
        <begin position="406"/>
        <end position="425"/>
    </location>
</feature>
<dbReference type="GO" id="GO:0016020">
    <property type="term" value="C:membrane"/>
    <property type="evidence" value="ECO:0007669"/>
    <property type="project" value="UniProtKB-SubCell"/>
</dbReference>
<evidence type="ECO:0000256" key="6">
    <source>
        <dbReference type="SAM" id="Phobius"/>
    </source>
</evidence>
<feature type="transmembrane region" description="Helical" evidence="6">
    <location>
        <begin position="202"/>
        <end position="219"/>
    </location>
</feature>
<feature type="transmembrane region" description="Helical" evidence="6">
    <location>
        <begin position="459"/>
        <end position="484"/>
    </location>
</feature>
<name>A0A367KDM3_RHIAZ</name>
<dbReference type="EMBL" id="PJQL01000067">
    <property type="protein sequence ID" value="RCI00324.1"/>
    <property type="molecule type" value="Genomic_DNA"/>
</dbReference>
<feature type="region of interest" description="Disordered" evidence="5">
    <location>
        <begin position="27"/>
        <end position="49"/>
    </location>
</feature>
<evidence type="ECO:0000313" key="8">
    <source>
        <dbReference type="Proteomes" id="UP000252139"/>
    </source>
</evidence>
<feature type="transmembrane region" description="Helical" evidence="6">
    <location>
        <begin position="533"/>
        <end position="554"/>
    </location>
</feature>
<dbReference type="InterPro" id="IPR011701">
    <property type="entry name" value="MFS"/>
</dbReference>
<gene>
    <name evidence="7" type="ORF">CU097_015075</name>
</gene>
<protein>
    <recommendedName>
        <fullName evidence="9">Major facilitator superfamily (MFS) profile domain-containing protein</fullName>
    </recommendedName>
</protein>
<evidence type="ECO:0000256" key="5">
    <source>
        <dbReference type="SAM" id="MobiDB-lite"/>
    </source>
</evidence>
<comment type="subcellular location">
    <subcellularLocation>
        <location evidence="1">Membrane</location>
        <topology evidence="1">Multi-pass membrane protein</topology>
    </subcellularLocation>
</comment>
<evidence type="ECO:0000256" key="2">
    <source>
        <dbReference type="ARBA" id="ARBA00022692"/>
    </source>
</evidence>
<feature type="transmembrane region" description="Helical" evidence="6">
    <location>
        <begin position="173"/>
        <end position="193"/>
    </location>
</feature>
<dbReference type="InterPro" id="IPR049680">
    <property type="entry name" value="FLVCR1-2_SLC49-like"/>
</dbReference>
<dbReference type="Pfam" id="PF07690">
    <property type="entry name" value="MFS_1"/>
    <property type="match status" value="1"/>
</dbReference>
<dbReference type="Gene3D" id="1.20.1250.20">
    <property type="entry name" value="MFS general substrate transporter like domains"/>
    <property type="match status" value="2"/>
</dbReference>
<dbReference type="GO" id="GO:0022857">
    <property type="term" value="F:transmembrane transporter activity"/>
    <property type="evidence" value="ECO:0007669"/>
    <property type="project" value="InterPro"/>
</dbReference>
<keyword evidence="2 6" id="KW-0812">Transmembrane</keyword>
<dbReference type="InterPro" id="IPR036259">
    <property type="entry name" value="MFS_trans_sf"/>
</dbReference>
<keyword evidence="3 6" id="KW-1133">Transmembrane helix</keyword>
<evidence type="ECO:0000313" key="7">
    <source>
        <dbReference type="EMBL" id="RCI00324.1"/>
    </source>
</evidence>